<dbReference type="PANTHER" id="PTHR46333:SF5">
    <property type="entry name" value="TRANSGLUTAMINASE-LIKE DOMAIN-CONTAINING PROTEIN"/>
    <property type="match status" value="1"/>
</dbReference>
<dbReference type="SMART" id="SM00460">
    <property type="entry name" value="TGc"/>
    <property type="match status" value="1"/>
</dbReference>
<feature type="compositionally biased region" description="Basic and acidic residues" evidence="1">
    <location>
        <begin position="137"/>
        <end position="149"/>
    </location>
</feature>
<feature type="compositionally biased region" description="Pro residues" evidence="1">
    <location>
        <begin position="107"/>
        <end position="134"/>
    </location>
</feature>
<dbReference type="InterPro" id="IPR052557">
    <property type="entry name" value="CAP/Cytokinesis_protein"/>
</dbReference>
<name>A0A6A6TI47_9PLEO</name>
<feature type="compositionally biased region" description="Polar residues" evidence="1">
    <location>
        <begin position="207"/>
        <end position="220"/>
    </location>
</feature>
<sequence length="674" mass="73172">MAEGSIRSRIAALNLEEVHAPSPASRPAYSYEQATTKKKPPPPPPPGQRPQIQLRQQTVNNPPLLSNATTSMREAGEQPVAPKPATPKISPALPPRVPPRTNSQPAPGLPPRVSPSLPPRKTPTLPPRTTPTLPPRKSSEHSIRRRESTESVSTIASGISTLSLGSTKTGASINGGSMYQVRAPAYDPSKLPPLPPKRAPEEPKSRATLQAMKSTASTAPNRALPPQLPSRPPLPVRKESTAQEDNQPQRKVLAPPPVRSALSFGMNKSTETPPPIPTNRPSAETRNTEPGAPPPIPLSSRPNLDAIMASKPKPGAVASCLKCRDFSRVDSHAAQPQFSRQNLPGSDVGWLAHHLTSPFPSPTDKARVLFTWLHHNVEYDTHSFFGGTVSRSTPERTITTGLAVCEGYASLFAALALKAGLEAIVVGGHGKGYGYHGLRPGDPIPEFKPSGHAWNAVRIDNGEWKLIDCCWGAGSVNGANQPYSKNFTSYWFTMDNDEFGCKHYPEDNRYFFRSDGRASISWEEYCYDGVGERLTVYGAATSDHGIGERTFQPAAKFIKLNDPAEGPVVRFQFASVCVHWDNAKHGKGKPYVMVLHVGGRDGRKSDWLPFQTDGRVWWVDVNRVELGAMGQKVSVFAVTTLDGKDGRGVSVEEYKRKKGKVGMGFGGVAMWELV</sequence>
<dbReference type="AlphaFoldDB" id="A0A6A6TI47"/>
<feature type="compositionally biased region" description="Polar residues" evidence="1">
    <location>
        <begin position="150"/>
        <end position="177"/>
    </location>
</feature>
<dbReference type="OrthoDB" id="6129702at2759"/>
<keyword evidence="4" id="KW-1185">Reference proteome</keyword>
<dbReference type="Proteomes" id="UP000799324">
    <property type="component" value="Unassembled WGS sequence"/>
</dbReference>
<evidence type="ECO:0000259" key="2">
    <source>
        <dbReference type="SMART" id="SM00460"/>
    </source>
</evidence>
<dbReference type="InterPro" id="IPR002931">
    <property type="entry name" value="Transglutaminase-like"/>
</dbReference>
<dbReference type="PANTHER" id="PTHR46333">
    <property type="entry name" value="CYTOKINESIS PROTEIN 3"/>
    <property type="match status" value="1"/>
</dbReference>
<proteinExistence type="predicted"/>
<protein>
    <recommendedName>
        <fullName evidence="2">Transglutaminase-like domain-containing protein</fullName>
    </recommendedName>
</protein>
<accession>A0A6A6TI47</accession>
<dbReference type="Pfam" id="PF01841">
    <property type="entry name" value="Transglut_core"/>
    <property type="match status" value="1"/>
</dbReference>
<dbReference type="GO" id="GO:0005737">
    <property type="term" value="C:cytoplasm"/>
    <property type="evidence" value="ECO:0007669"/>
    <property type="project" value="TreeGrafter"/>
</dbReference>
<feature type="region of interest" description="Disordered" evidence="1">
    <location>
        <begin position="15"/>
        <end position="309"/>
    </location>
</feature>
<organism evidence="3 4">
    <name type="scientific">Lophiostoma macrostomum CBS 122681</name>
    <dbReference type="NCBI Taxonomy" id="1314788"/>
    <lineage>
        <taxon>Eukaryota</taxon>
        <taxon>Fungi</taxon>
        <taxon>Dikarya</taxon>
        <taxon>Ascomycota</taxon>
        <taxon>Pezizomycotina</taxon>
        <taxon>Dothideomycetes</taxon>
        <taxon>Pleosporomycetidae</taxon>
        <taxon>Pleosporales</taxon>
        <taxon>Lophiostomataceae</taxon>
        <taxon>Lophiostoma</taxon>
    </lineage>
</organism>
<evidence type="ECO:0000313" key="4">
    <source>
        <dbReference type="Proteomes" id="UP000799324"/>
    </source>
</evidence>
<gene>
    <name evidence="3" type="ORF">K491DRAFT_689906</name>
</gene>
<reference evidence="3" key="1">
    <citation type="journal article" date="2020" name="Stud. Mycol.">
        <title>101 Dothideomycetes genomes: a test case for predicting lifestyles and emergence of pathogens.</title>
        <authorList>
            <person name="Haridas S."/>
            <person name="Albert R."/>
            <person name="Binder M."/>
            <person name="Bloem J."/>
            <person name="Labutti K."/>
            <person name="Salamov A."/>
            <person name="Andreopoulos B."/>
            <person name="Baker S."/>
            <person name="Barry K."/>
            <person name="Bills G."/>
            <person name="Bluhm B."/>
            <person name="Cannon C."/>
            <person name="Castanera R."/>
            <person name="Culley D."/>
            <person name="Daum C."/>
            <person name="Ezra D."/>
            <person name="Gonzalez J."/>
            <person name="Henrissat B."/>
            <person name="Kuo A."/>
            <person name="Liang C."/>
            <person name="Lipzen A."/>
            <person name="Lutzoni F."/>
            <person name="Magnuson J."/>
            <person name="Mondo S."/>
            <person name="Nolan M."/>
            <person name="Ohm R."/>
            <person name="Pangilinan J."/>
            <person name="Park H.-J."/>
            <person name="Ramirez L."/>
            <person name="Alfaro M."/>
            <person name="Sun H."/>
            <person name="Tritt A."/>
            <person name="Yoshinaga Y."/>
            <person name="Zwiers L.-H."/>
            <person name="Turgeon B."/>
            <person name="Goodwin S."/>
            <person name="Spatafora J."/>
            <person name="Crous P."/>
            <person name="Grigoriev I."/>
        </authorList>
    </citation>
    <scope>NUCLEOTIDE SEQUENCE</scope>
    <source>
        <strain evidence="3">CBS 122681</strain>
    </source>
</reference>
<dbReference type="InterPro" id="IPR038765">
    <property type="entry name" value="Papain-like_cys_pep_sf"/>
</dbReference>
<evidence type="ECO:0000256" key="1">
    <source>
        <dbReference type="SAM" id="MobiDB-lite"/>
    </source>
</evidence>
<feature type="domain" description="Transglutaminase-like" evidence="2">
    <location>
        <begin position="397"/>
        <end position="471"/>
    </location>
</feature>
<feature type="compositionally biased region" description="Pro residues" evidence="1">
    <location>
        <begin position="226"/>
        <end position="235"/>
    </location>
</feature>
<evidence type="ECO:0000313" key="3">
    <source>
        <dbReference type="EMBL" id="KAF2658603.1"/>
    </source>
</evidence>
<dbReference type="EMBL" id="MU004313">
    <property type="protein sequence ID" value="KAF2658603.1"/>
    <property type="molecule type" value="Genomic_DNA"/>
</dbReference>
<dbReference type="SUPFAM" id="SSF54001">
    <property type="entry name" value="Cysteine proteinases"/>
    <property type="match status" value="1"/>
</dbReference>
<dbReference type="Gene3D" id="3.10.620.30">
    <property type="match status" value="1"/>
</dbReference>
<feature type="compositionally biased region" description="Polar residues" evidence="1">
    <location>
        <begin position="50"/>
        <end position="72"/>
    </location>
</feature>